<keyword evidence="2" id="KW-1185">Reference proteome</keyword>
<dbReference type="InterPro" id="IPR029711">
    <property type="entry name" value="Haus7-like"/>
</dbReference>
<dbReference type="Ensembl" id="ENSVURT00010013290.1">
    <property type="protein sequence ID" value="ENSVURP00010011695.1"/>
    <property type="gene ID" value="ENSVURG00010009052.1"/>
</dbReference>
<accession>A0A4X2KQR0</accession>
<dbReference type="GO" id="GO:0031023">
    <property type="term" value="P:microtubule organizing center organization"/>
    <property type="evidence" value="ECO:0007669"/>
    <property type="project" value="TreeGrafter"/>
</dbReference>
<dbReference type="GO" id="GO:0051225">
    <property type="term" value="P:spindle assembly"/>
    <property type="evidence" value="ECO:0007669"/>
    <property type="project" value="TreeGrafter"/>
</dbReference>
<dbReference type="GeneTree" id="ENSGT00390000003937"/>
<evidence type="ECO:0000313" key="2">
    <source>
        <dbReference type="Proteomes" id="UP000314987"/>
    </source>
</evidence>
<proteinExistence type="predicted"/>
<reference evidence="1" key="2">
    <citation type="submission" date="2025-08" db="UniProtKB">
        <authorList>
            <consortium name="Ensembl"/>
        </authorList>
    </citation>
    <scope>IDENTIFICATION</scope>
</reference>
<dbReference type="Proteomes" id="UP000314987">
    <property type="component" value="Unassembled WGS sequence"/>
</dbReference>
<dbReference type="GO" id="GO:0051011">
    <property type="term" value="F:microtubule minus-end binding"/>
    <property type="evidence" value="ECO:0007669"/>
    <property type="project" value="TreeGrafter"/>
</dbReference>
<dbReference type="GO" id="GO:0070652">
    <property type="term" value="C:HAUS complex"/>
    <property type="evidence" value="ECO:0007669"/>
    <property type="project" value="TreeGrafter"/>
</dbReference>
<evidence type="ECO:0000313" key="1">
    <source>
        <dbReference type="Ensembl" id="ENSVURP00010011695.1"/>
    </source>
</evidence>
<dbReference type="AlphaFoldDB" id="A0A4X2KQR0"/>
<dbReference type="OMA" id="WICICIC"/>
<protein>
    <submittedName>
        <fullName evidence="1">Uncharacterized protein</fullName>
    </submittedName>
</protein>
<reference evidence="1" key="3">
    <citation type="submission" date="2025-09" db="UniProtKB">
        <authorList>
            <consortium name="Ensembl"/>
        </authorList>
    </citation>
    <scope>IDENTIFICATION</scope>
</reference>
<sequence>MHKRKYTGLGLRWREEKWEDEDEENAQLLLEALRVLDRLKNIACPFLEGLYITRPRTMKQFLCTPSICRLLILEWLFARLYPSFGVSFATVPGSGAKGKITEMTRIGHELLLFGPDDQDLIKGSTGVKVQLYFFN</sequence>
<name>A0A4X2KQR0_VOMUR</name>
<dbReference type="PANTHER" id="PTHR14352:SF2">
    <property type="entry name" value="HAUS AUGMIN-LIKE COMPLEX SUBUNIT 7"/>
    <property type="match status" value="1"/>
</dbReference>
<reference evidence="2" key="1">
    <citation type="submission" date="2018-12" db="EMBL/GenBank/DDBJ databases">
        <authorList>
            <person name="Yazar S."/>
        </authorList>
    </citation>
    <scope>NUCLEOTIDE SEQUENCE [LARGE SCALE GENOMIC DNA]</scope>
</reference>
<dbReference type="STRING" id="29139.ENSVURP00010011695"/>
<dbReference type="PANTHER" id="PTHR14352">
    <property type="entry name" value="HAUS AUGMIN-LIKE COMPLEX SUBUNIT 7"/>
    <property type="match status" value="1"/>
</dbReference>
<organism evidence="1 2">
    <name type="scientific">Vombatus ursinus</name>
    <name type="common">Common wombat</name>
    <dbReference type="NCBI Taxonomy" id="29139"/>
    <lineage>
        <taxon>Eukaryota</taxon>
        <taxon>Metazoa</taxon>
        <taxon>Chordata</taxon>
        <taxon>Craniata</taxon>
        <taxon>Vertebrata</taxon>
        <taxon>Euteleostomi</taxon>
        <taxon>Mammalia</taxon>
        <taxon>Metatheria</taxon>
        <taxon>Diprotodontia</taxon>
        <taxon>Vombatidae</taxon>
        <taxon>Vombatus</taxon>
    </lineage>
</organism>